<feature type="domain" description="Phospholipid/glycerol acyltransferase" evidence="5">
    <location>
        <begin position="90"/>
        <end position="214"/>
    </location>
</feature>
<dbReference type="InterPro" id="IPR002123">
    <property type="entry name" value="Plipid/glycerol_acylTrfase"/>
</dbReference>
<evidence type="ECO:0000256" key="2">
    <source>
        <dbReference type="ARBA" id="ARBA00022679"/>
    </source>
</evidence>
<evidence type="ECO:0000313" key="6">
    <source>
        <dbReference type="Proteomes" id="UP000887561"/>
    </source>
</evidence>
<feature type="transmembrane region" description="Helical" evidence="4">
    <location>
        <begin position="18"/>
        <end position="37"/>
    </location>
</feature>
<keyword evidence="4" id="KW-0812">Transmembrane</keyword>
<dbReference type="AlphaFoldDB" id="A0A915M3Z1"/>
<comment type="similarity">
    <text evidence="1">Belongs to the 1-acyl-sn-glycerol-3-phosphate acyltransferase family.</text>
</comment>
<accession>A0A915M3Z1</accession>
<evidence type="ECO:0000256" key="4">
    <source>
        <dbReference type="SAM" id="Phobius"/>
    </source>
</evidence>
<reference evidence="7" key="1">
    <citation type="submission" date="2022-11" db="UniProtKB">
        <authorList>
            <consortium name="WormBaseParasite"/>
        </authorList>
    </citation>
    <scope>IDENTIFICATION</scope>
</reference>
<dbReference type="CDD" id="cd07990">
    <property type="entry name" value="LPLAT_LCLAT1-like"/>
    <property type="match status" value="1"/>
</dbReference>
<protein>
    <submittedName>
        <fullName evidence="7">Phospholipid/glycerol acyltransferase domain-containing protein</fullName>
    </submittedName>
</protein>
<dbReference type="PANTHER" id="PTHR10983:SF16">
    <property type="entry name" value="LYSOCARDIOLIPIN ACYLTRANSFERASE 1"/>
    <property type="match status" value="1"/>
</dbReference>
<keyword evidence="4" id="KW-1133">Transmembrane helix</keyword>
<proteinExistence type="inferred from homology"/>
<dbReference type="GO" id="GO:0036149">
    <property type="term" value="P:phosphatidylinositol acyl-chain remodeling"/>
    <property type="evidence" value="ECO:0007669"/>
    <property type="project" value="TreeGrafter"/>
</dbReference>
<dbReference type="SUPFAM" id="SSF69593">
    <property type="entry name" value="Glycerol-3-phosphate (1)-acyltransferase"/>
    <property type="match status" value="1"/>
</dbReference>
<evidence type="ECO:0000256" key="1">
    <source>
        <dbReference type="ARBA" id="ARBA00008655"/>
    </source>
</evidence>
<evidence type="ECO:0000256" key="3">
    <source>
        <dbReference type="ARBA" id="ARBA00023315"/>
    </source>
</evidence>
<dbReference type="WBParaSite" id="scaffold3027_cov244.g5852">
    <property type="protein sequence ID" value="scaffold3027_cov244.g5852"/>
    <property type="gene ID" value="scaffold3027_cov244.g5852"/>
</dbReference>
<dbReference type="Proteomes" id="UP000887561">
    <property type="component" value="Unplaced"/>
</dbReference>
<feature type="transmembrane region" description="Helical" evidence="4">
    <location>
        <begin position="49"/>
        <end position="73"/>
    </location>
</feature>
<evidence type="ECO:0000313" key="7">
    <source>
        <dbReference type="WBParaSite" id="scaffold3027_cov244.g5852"/>
    </source>
</evidence>
<dbReference type="GO" id="GO:0005783">
    <property type="term" value="C:endoplasmic reticulum"/>
    <property type="evidence" value="ECO:0007669"/>
    <property type="project" value="TreeGrafter"/>
</dbReference>
<organism evidence="6 7">
    <name type="scientific">Meloidogyne javanica</name>
    <name type="common">Root-knot nematode worm</name>
    <dbReference type="NCBI Taxonomy" id="6303"/>
    <lineage>
        <taxon>Eukaryota</taxon>
        <taxon>Metazoa</taxon>
        <taxon>Ecdysozoa</taxon>
        <taxon>Nematoda</taxon>
        <taxon>Chromadorea</taxon>
        <taxon>Rhabditida</taxon>
        <taxon>Tylenchina</taxon>
        <taxon>Tylenchomorpha</taxon>
        <taxon>Tylenchoidea</taxon>
        <taxon>Meloidogynidae</taxon>
        <taxon>Meloidogyninae</taxon>
        <taxon>Meloidogyne</taxon>
        <taxon>Meloidogyne incognita group</taxon>
    </lineage>
</organism>
<dbReference type="PANTHER" id="PTHR10983">
    <property type="entry name" value="1-ACYLGLYCEROL-3-PHOSPHATE ACYLTRANSFERASE-RELATED"/>
    <property type="match status" value="1"/>
</dbReference>
<dbReference type="Pfam" id="PF16076">
    <property type="entry name" value="Acyltransf_C"/>
    <property type="match status" value="1"/>
</dbReference>
<dbReference type="SMART" id="SM00563">
    <property type="entry name" value="PlsC"/>
    <property type="match status" value="1"/>
</dbReference>
<sequence length="313" mass="36843">MEPPVTVSSTNLQRFKGLCFTTLIIISSFLGTIYVLIPLTPLAYFNPKLFRLIVDFLIGYWLVLPTSLVEWLFGVRIQVLGDEIDPKRPSLIIMNHRTCLDWLFFWCALWRIEPSLITSEKIVLKGEVKYLPGAGWAMAYNAFLLLDRNFLTDKARIETFVEYYARMDRKYHLLLFPEGTDKCPRATERSNIFAKKNDLVQYEYLLHPRTLGFVFLLQKMRKEKCVDYIYDVTVGYGDQIVQSETDLVLRGMCPKDVHYLIQQIPDSSLPKDDEQLEKWLKDKWAKKEKILHNFYKEKGFRRQNVNCWSTNLL</sequence>
<keyword evidence="2" id="KW-0808">Transferase</keyword>
<dbReference type="Pfam" id="PF01553">
    <property type="entry name" value="Acyltransferase"/>
    <property type="match status" value="1"/>
</dbReference>
<dbReference type="GO" id="GO:0016746">
    <property type="term" value="F:acyltransferase activity"/>
    <property type="evidence" value="ECO:0007669"/>
    <property type="project" value="UniProtKB-KW"/>
</dbReference>
<keyword evidence="6" id="KW-1185">Reference proteome</keyword>
<keyword evidence="4" id="KW-0472">Membrane</keyword>
<keyword evidence="3" id="KW-0012">Acyltransferase</keyword>
<evidence type="ECO:0000259" key="5">
    <source>
        <dbReference type="SMART" id="SM00563"/>
    </source>
</evidence>
<name>A0A915M3Z1_MELJA</name>
<dbReference type="InterPro" id="IPR032098">
    <property type="entry name" value="Acyltransf_C"/>
</dbReference>